<sequence>MTCLLFDPHLKVRIASASALAIMMDGPSSIFLQVAEYKESTKYGSFMPLSNSLGRILMQLHTGILHLIHSDTHGRLLIQLFKILLLLISSTPYSRMPGELLPKVITSLHARINEGFPFKNDKTGLLHDIGTQELKVFQDNSLRWFRLVHRERPPRAAAS</sequence>
<keyword evidence="2" id="KW-1185">Reference proteome</keyword>
<gene>
    <name evidence="3" type="primary">LOC104773704</name>
</gene>
<dbReference type="RefSeq" id="XP_010496653.1">
    <property type="nucleotide sequence ID" value="XM_010498351.1"/>
</dbReference>
<reference evidence="2" key="1">
    <citation type="journal article" date="2014" name="Nat. Commun.">
        <title>The emerging biofuel crop Camelina sativa retains a highly undifferentiated hexaploid genome structure.</title>
        <authorList>
            <person name="Kagale S."/>
            <person name="Koh C."/>
            <person name="Nixon J."/>
            <person name="Bollina V."/>
            <person name="Clarke W.E."/>
            <person name="Tuteja R."/>
            <person name="Spillane C."/>
            <person name="Robinson S.J."/>
            <person name="Links M.G."/>
            <person name="Clarke C."/>
            <person name="Higgins E.E."/>
            <person name="Huebert T."/>
            <person name="Sharpe A.G."/>
            <person name="Parkin I.A."/>
        </authorList>
    </citation>
    <scope>NUCLEOTIDE SEQUENCE [LARGE SCALE GENOMIC DNA]</scope>
    <source>
        <strain evidence="2">cv. DH55</strain>
    </source>
</reference>
<dbReference type="PANTHER" id="PTHR13366:SF0">
    <property type="entry name" value="HEAT REPEAT-CONTAINING PROTEIN 6"/>
    <property type="match status" value="1"/>
</dbReference>
<organism evidence="2 3">
    <name type="scientific">Camelina sativa</name>
    <name type="common">False flax</name>
    <name type="synonym">Myagrum sativum</name>
    <dbReference type="NCBI Taxonomy" id="90675"/>
    <lineage>
        <taxon>Eukaryota</taxon>
        <taxon>Viridiplantae</taxon>
        <taxon>Streptophyta</taxon>
        <taxon>Embryophyta</taxon>
        <taxon>Tracheophyta</taxon>
        <taxon>Spermatophyta</taxon>
        <taxon>Magnoliopsida</taxon>
        <taxon>eudicotyledons</taxon>
        <taxon>Gunneridae</taxon>
        <taxon>Pentapetalae</taxon>
        <taxon>rosids</taxon>
        <taxon>malvids</taxon>
        <taxon>Brassicales</taxon>
        <taxon>Brassicaceae</taxon>
        <taxon>Camelineae</taxon>
        <taxon>Camelina</taxon>
    </lineage>
</organism>
<dbReference type="Proteomes" id="UP000694864">
    <property type="component" value="Unplaced"/>
</dbReference>
<accession>A0ABM0Y7A4</accession>
<evidence type="ECO:0000313" key="3">
    <source>
        <dbReference type="RefSeq" id="XP_010496653.1"/>
    </source>
</evidence>
<dbReference type="Pfam" id="PF13251">
    <property type="entry name" value="DUF4042"/>
    <property type="match status" value="1"/>
</dbReference>
<proteinExistence type="predicted"/>
<evidence type="ECO:0000313" key="2">
    <source>
        <dbReference type="Proteomes" id="UP000694864"/>
    </source>
</evidence>
<evidence type="ECO:0000259" key="1">
    <source>
        <dbReference type="Pfam" id="PF13251"/>
    </source>
</evidence>
<protein>
    <submittedName>
        <fullName evidence="3">HEAT repeat-containing protein 6-like</fullName>
    </submittedName>
</protein>
<dbReference type="GeneID" id="104773704"/>
<reference evidence="3" key="2">
    <citation type="submission" date="2025-08" db="UniProtKB">
        <authorList>
            <consortium name="RefSeq"/>
        </authorList>
    </citation>
    <scope>IDENTIFICATION</scope>
    <source>
        <tissue evidence="3">Leaf</tissue>
    </source>
</reference>
<feature type="domain" description="DUF4042" evidence="1">
    <location>
        <begin position="1"/>
        <end position="119"/>
    </location>
</feature>
<dbReference type="PANTHER" id="PTHR13366">
    <property type="entry name" value="MALARIA ANTIGEN-RELATED"/>
    <property type="match status" value="1"/>
</dbReference>
<name>A0ABM0Y7A4_CAMSA</name>
<dbReference type="InterPro" id="IPR052107">
    <property type="entry name" value="HEAT6"/>
</dbReference>
<dbReference type="InterPro" id="IPR025283">
    <property type="entry name" value="DUF4042"/>
</dbReference>